<accession>A0A518GCA8</accession>
<gene>
    <name evidence="3" type="ORF">Q31a_46030</name>
</gene>
<keyword evidence="1" id="KW-1133">Transmembrane helix</keyword>
<reference evidence="3 4" key="1">
    <citation type="submission" date="2019-02" db="EMBL/GenBank/DDBJ databases">
        <title>Deep-cultivation of Planctomycetes and their phenomic and genomic characterization uncovers novel biology.</title>
        <authorList>
            <person name="Wiegand S."/>
            <person name="Jogler M."/>
            <person name="Boedeker C."/>
            <person name="Pinto D."/>
            <person name="Vollmers J."/>
            <person name="Rivas-Marin E."/>
            <person name="Kohn T."/>
            <person name="Peeters S.H."/>
            <person name="Heuer A."/>
            <person name="Rast P."/>
            <person name="Oberbeckmann S."/>
            <person name="Bunk B."/>
            <person name="Jeske O."/>
            <person name="Meyerdierks A."/>
            <person name="Storesund J.E."/>
            <person name="Kallscheuer N."/>
            <person name="Luecker S."/>
            <person name="Lage O.M."/>
            <person name="Pohl T."/>
            <person name="Merkel B.J."/>
            <person name="Hornburger P."/>
            <person name="Mueller R.-W."/>
            <person name="Bruemmer F."/>
            <person name="Labrenz M."/>
            <person name="Spormann A.M."/>
            <person name="Op den Camp H."/>
            <person name="Overmann J."/>
            <person name="Amann R."/>
            <person name="Jetten M.S.M."/>
            <person name="Mascher T."/>
            <person name="Medema M.H."/>
            <person name="Devos D.P."/>
            <person name="Kaster A.-K."/>
            <person name="Ovreas L."/>
            <person name="Rohde M."/>
            <person name="Galperin M.Y."/>
            <person name="Jogler C."/>
        </authorList>
    </citation>
    <scope>NUCLEOTIDE SEQUENCE [LARGE SCALE GENOMIC DNA]</scope>
    <source>
        <strain evidence="3 4">Q31a</strain>
    </source>
</reference>
<dbReference type="Gene3D" id="3.30.700.10">
    <property type="entry name" value="Glycoprotein, Type 4 Pilin"/>
    <property type="match status" value="1"/>
</dbReference>
<dbReference type="EMBL" id="CP036298">
    <property type="protein sequence ID" value="QDV26231.1"/>
    <property type="molecule type" value="Genomic_DNA"/>
</dbReference>
<dbReference type="PANTHER" id="PTHR30093:SF2">
    <property type="entry name" value="TYPE II SECRETION SYSTEM PROTEIN H"/>
    <property type="match status" value="1"/>
</dbReference>
<name>A0A518GCA8_9BACT</name>
<dbReference type="InterPro" id="IPR045584">
    <property type="entry name" value="Pilin-like"/>
</dbReference>
<evidence type="ECO:0000313" key="4">
    <source>
        <dbReference type="Proteomes" id="UP000318017"/>
    </source>
</evidence>
<dbReference type="Proteomes" id="UP000318017">
    <property type="component" value="Chromosome"/>
</dbReference>
<evidence type="ECO:0000313" key="3">
    <source>
        <dbReference type="EMBL" id="QDV26231.1"/>
    </source>
</evidence>
<dbReference type="SUPFAM" id="SSF54523">
    <property type="entry name" value="Pili subunits"/>
    <property type="match status" value="1"/>
</dbReference>
<keyword evidence="4" id="KW-1185">Reference proteome</keyword>
<proteinExistence type="predicted"/>
<protein>
    <recommendedName>
        <fullName evidence="2">DUF1559 domain-containing protein</fullName>
    </recommendedName>
</protein>
<dbReference type="PANTHER" id="PTHR30093">
    <property type="entry name" value="GENERAL SECRETION PATHWAY PROTEIN G"/>
    <property type="match status" value="1"/>
</dbReference>
<keyword evidence="1" id="KW-0812">Transmembrane</keyword>
<evidence type="ECO:0000256" key="1">
    <source>
        <dbReference type="SAM" id="Phobius"/>
    </source>
</evidence>
<evidence type="ECO:0000259" key="2">
    <source>
        <dbReference type="Pfam" id="PF07596"/>
    </source>
</evidence>
<dbReference type="AlphaFoldDB" id="A0A518GCA8"/>
<keyword evidence="1" id="KW-0472">Membrane</keyword>
<feature type="transmembrane region" description="Helical" evidence="1">
    <location>
        <begin position="37"/>
        <end position="60"/>
    </location>
</feature>
<dbReference type="InterPro" id="IPR027558">
    <property type="entry name" value="Pre_pil_HX9DG_C"/>
</dbReference>
<dbReference type="InterPro" id="IPR011453">
    <property type="entry name" value="DUF1559"/>
</dbReference>
<organism evidence="3 4">
    <name type="scientific">Aureliella helgolandensis</name>
    <dbReference type="NCBI Taxonomy" id="2527968"/>
    <lineage>
        <taxon>Bacteria</taxon>
        <taxon>Pseudomonadati</taxon>
        <taxon>Planctomycetota</taxon>
        <taxon>Planctomycetia</taxon>
        <taxon>Pirellulales</taxon>
        <taxon>Pirellulaceae</taxon>
        <taxon>Aureliella</taxon>
    </lineage>
</organism>
<feature type="domain" description="DUF1559" evidence="2">
    <location>
        <begin position="61"/>
        <end position="324"/>
    </location>
</feature>
<dbReference type="NCBIfam" id="TIGR04294">
    <property type="entry name" value="pre_pil_HX9DG"/>
    <property type="match status" value="1"/>
</dbReference>
<dbReference type="RefSeq" id="WP_197355447.1">
    <property type="nucleotide sequence ID" value="NZ_CP036298.1"/>
</dbReference>
<sequence length="334" mass="36577">MSIRSTASCQRGPRQHKSFTLLRKLTAMHMPAKRTGFTIVELLTVIGIISILIGLLLPAIQSARESARKMDCMNRLRQIGVATHHFESAYRAFPGNGWGYRWRADPNRGIGPQQPGGWIFQIAGFCEMPLPASTAIDPIASLHTRTELTRLPFPLMRCPSRPGSELSLASVASTPYNATFVALVAKTDYAANEGSYITDTDGGPRSLAEGDRRSYHWTNTDAANGVIYLRSRVRTASITGGLSQTYLAGEKHVSSANYFDSQDPGHDQSLFSGVDLDLNRWTSEPPQRDSRDQHTRAFGSAHPSGCNMLLCDGAVATVDYSIAPAVHREQGTRQ</sequence>
<dbReference type="Pfam" id="PF07596">
    <property type="entry name" value="SBP_bac_10"/>
    <property type="match status" value="1"/>
</dbReference>
<dbReference type="KEGG" id="ahel:Q31a_46030"/>